<dbReference type="InterPro" id="IPR000073">
    <property type="entry name" value="AB_hydrolase_1"/>
</dbReference>
<dbReference type="GO" id="GO:0003824">
    <property type="term" value="F:catalytic activity"/>
    <property type="evidence" value="ECO:0007669"/>
    <property type="project" value="UniProtKB-ARBA"/>
</dbReference>
<sequence>MPGLFHVKPPGELMTVGGDSLHVLVEGDGPAVVLCGGLAGNWFDWDDCARNLSLDRTVVRFDRPGFGLSEPSAQIPSVRGEAQRIADVLDAVGITEPAVAVGHSIAGFYAEGFARLFPERAAGILLLDSSAEKNPKRLVPRNLLLTASHLVAATASTAGLQRLLGTTTRKILNQSVPPTGPSHTMAEWVEHIYREPHYLEAAMIEYVAYTDMAMELNKLRESEDHRLPDIGISVVAAHTGHSTPWSVSWMAKQQRLATYLGGRFHVLRPAHHHAMIDQPEKLAELIRSVT</sequence>
<protein>
    <submittedName>
        <fullName evidence="1">Pimeloyl-ACP methyl ester carboxylesterase</fullName>
    </submittedName>
</protein>
<dbReference type="GO" id="GO:0016020">
    <property type="term" value="C:membrane"/>
    <property type="evidence" value="ECO:0007669"/>
    <property type="project" value="TreeGrafter"/>
</dbReference>
<organism evidence="1">
    <name type="scientific">Nocardia globerula</name>
    <dbReference type="NCBI Taxonomy" id="1818"/>
    <lineage>
        <taxon>Bacteria</taxon>
        <taxon>Bacillati</taxon>
        <taxon>Actinomycetota</taxon>
        <taxon>Actinomycetes</taxon>
        <taxon>Mycobacteriales</taxon>
        <taxon>Nocardiaceae</taxon>
        <taxon>Nocardia</taxon>
    </lineage>
</organism>
<dbReference type="EMBL" id="VNIQ01000004">
    <property type="protein sequence ID" value="TYQ03775.1"/>
    <property type="molecule type" value="Genomic_DNA"/>
</dbReference>
<gene>
    <name evidence="1" type="ORF">FNL38_104143</name>
</gene>
<dbReference type="InterPro" id="IPR050266">
    <property type="entry name" value="AB_hydrolase_sf"/>
</dbReference>
<reference evidence="1" key="1">
    <citation type="submission" date="2019-07" db="EMBL/GenBank/DDBJ databases">
        <title>Genomic Encyclopedia of Type Strains, Phase IV (KMG-IV): sequencing the most valuable type-strain genomes for metagenomic binning, comparative biology and taxonomic classification.</title>
        <authorList>
            <person name="Goeker M."/>
        </authorList>
    </citation>
    <scope>NUCLEOTIDE SEQUENCE</scope>
    <source>
        <strain evidence="1">DSM 44596</strain>
    </source>
</reference>
<dbReference type="SUPFAM" id="SSF53474">
    <property type="entry name" value="alpha/beta-Hydrolases"/>
    <property type="match status" value="1"/>
</dbReference>
<proteinExistence type="predicted"/>
<accession>A0A652YNT5</accession>
<dbReference type="AlphaFoldDB" id="A0A652YNT5"/>
<dbReference type="PANTHER" id="PTHR43798">
    <property type="entry name" value="MONOACYLGLYCEROL LIPASE"/>
    <property type="match status" value="1"/>
</dbReference>
<dbReference type="Gene3D" id="3.40.50.1820">
    <property type="entry name" value="alpha/beta hydrolase"/>
    <property type="match status" value="1"/>
</dbReference>
<evidence type="ECO:0000313" key="1">
    <source>
        <dbReference type="EMBL" id="TYQ03775.1"/>
    </source>
</evidence>
<dbReference type="PANTHER" id="PTHR43798:SF33">
    <property type="entry name" value="HYDROLASE, PUTATIVE (AFU_ORTHOLOGUE AFUA_2G14860)-RELATED"/>
    <property type="match status" value="1"/>
</dbReference>
<comment type="caution">
    <text evidence="1">The sequence shown here is derived from an EMBL/GenBank/DDBJ whole genome shotgun (WGS) entry which is preliminary data.</text>
</comment>
<name>A0A652YNT5_NOCGL</name>
<dbReference type="InterPro" id="IPR029058">
    <property type="entry name" value="AB_hydrolase_fold"/>
</dbReference>
<dbReference type="Pfam" id="PF12697">
    <property type="entry name" value="Abhydrolase_6"/>
    <property type="match status" value="1"/>
</dbReference>